<reference evidence="3 4" key="1">
    <citation type="submission" date="2020-08" db="EMBL/GenBank/DDBJ databases">
        <title>Genomic Encyclopedia of Type Strains, Phase IV (KMG-IV): sequencing the most valuable type-strain genomes for metagenomic binning, comparative biology and taxonomic classification.</title>
        <authorList>
            <person name="Goeker M."/>
        </authorList>
    </citation>
    <scope>NUCLEOTIDE SEQUENCE [LARGE SCALE GENOMIC DNA]</scope>
    <source>
        <strain evidence="3 4">DSM 28570</strain>
    </source>
</reference>
<feature type="chain" id="PRO_5032628425" description="YkuD domain-containing protein" evidence="2">
    <location>
        <begin position="22"/>
        <end position="179"/>
    </location>
</feature>
<feature type="compositionally biased region" description="Basic and acidic residues" evidence="1">
    <location>
        <begin position="60"/>
        <end position="81"/>
    </location>
</feature>
<dbReference type="PROSITE" id="PS51257">
    <property type="entry name" value="PROKAR_LIPOPROTEIN"/>
    <property type="match status" value="1"/>
</dbReference>
<dbReference type="AlphaFoldDB" id="A0A840V647"/>
<feature type="region of interest" description="Disordered" evidence="1">
    <location>
        <begin position="38"/>
        <end position="81"/>
    </location>
</feature>
<accession>A0A840V647</accession>
<keyword evidence="2" id="KW-0732">Signal</keyword>
<gene>
    <name evidence="3" type="ORF">HNQ81_003133</name>
</gene>
<name>A0A840V647_9BACT</name>
<evidence type="ECO:0000256" key="2">
    <source>
        <dbReference type="SAM" id="SignalP"/>
    </source>
</evidence>
<dbReference type="RefSeq" id="WP_183352182.1">
    <property type="nucleotide sequence ID" value="NZ_JACHEO010000024.1"/>
</dbReference>
<comment type="caution">
    <text evidence="3">The sequence shown here is derived from an EMBL/GenBank/DDBJ whole genome shotgun (WGS) entry which is preliminary data.</text>
</comment>
<proteinExistence type="predicted"/>
<protein>
    <recommendedName>
        <fullName evidence="5">YkuD domain-containing protein</fullName>
    </recommendedName>
</protein>
<dbReference type="Proteomes" id="UP000539642">
    <property type="component" value="Unassembled WGS sequence"/>
</dbReference>
<evidence type="ECO:0000256" key="1">
    <source>
        <dbReference type="SAM" id="MobiDB-lite"/>
    </source>
</evidence>
<sequence>MKPFLKIFLILCFSLSLSGCGEWDDLVDSISGSDDDDDIATTQTNLPRKDVSTPTTTTDTKTETKTETKTSSDTEKTTTSEYTRKSTYTSYGVRNGGRQAWRIPKKGPDYGKKIKFVFSNGYTVIVTNTSRNYRQSNGFVFKPGIGPYGEGENNTWTAHGGIYLHAPYGNASKQVTLHH</sequence>
<dbReference type="EMBL" id="JACHEO010000024">
    <property type="protein sequence ID" value="MBB5349380.1"/>
    <property type="molecule type" value="Genomic_DNA"/>
</dbReference>
<evidence type="ECO:0000313" key="3">
    <source>
        <dbReference type="EMBL" id="MBB5349380.1"/>
    </source>
</evidence>
<organism evidence="3 4">
    <name type="scientific">Desulfoprunum benzoelyticum</name>
    <dbReference type="NCBI Taxonomy" id="1506996"/>
    <lineage>
        <taxon>Bacteria</taxon>
        <taxon>Pseudomonadati</taxon>
        <taxon>Thermodesulfobacteriota</taxon>
        <taxon>Desulfobulbia</taxon>
        <taxon>Desulfobulbales</taxon>
        <taxon>Desulfobulbaceae</taxon>
        <taxon>Desulfoprunum</taxon>
    </lineage>
</organism>
<evidence type="ECO:0000313" key="4">
    <source>
        <dbReference type="Proteomes" id="UP000539642"/>
    </source>
</evidence>
<keyword evidence="4" id="KW-1185">Reference proteome</keyword>
<evidence type="ECO:0008006" key="5">
    <source>
        <dbReference type="Google" id="ProtNLM"/>
    </source>
</evidence>
<feature type="signal peptide" evidence="2">
    <location>
        <begin position="1"/>
        <end position="21"/>
    </location>
</feature>